<evidence type="ECO:0000259" key="2">
    <source>
        <dbReference type="Pfam" id="PF00534"/>
    </source>
</evidence>
<protein>
    <submittedName>
        <fullName evidence="3">Glycosyl transferase</fullName>
    </submittedName>
</protein>
<dbReference type="Gene3D" id="3.40.50.2000">
    <property type="entry name" value="Glycogen Phosphorylase B"/>
    <property type="match status" value="1"/>
</dbReference>
<sequence>VVCVSRLTPEKGVLDLVRNWPQGAGSPSLTVLGDGPQYGEISSISAALDNVTLAGFTSHEDVIEILRDSAASVVPSQWAEPFGRVAIESMSVGTPVIYATSGALADIVGPGGTPLHTLEESSIREALDRIFGADDRSAIRRSAYRHYSNRFTSRKAATSMRELINEVRS</sequence>
<dbReference type="InterPro" id="IPR050194">
    <property type="entry name" value="Glycosyltransferase_grp1"/>
</dbReference>
<comment type="caution">
    <text evidence="3">The sequence shown here is derived from an EMBL/GenBank/DDBJ whole genome shotgun (WGS) entry which is preliminary data.</text>
</comment>
<dbReference type="Pfam" id="PF00534">
    <property type="entry name" value="Glycos_transf_1"/>
    <property type="match status" value="1"/>
</dbReference>
<dbReference type="PANTHER" id="PTHR45947">
    <property type="entry name" value="SULFOQUINOVOSYL TRANSFERASE SQD2"/>
    <property type="match status" value="1"/>
</dbReference>
<dbReference type="EMBL" id="MRBO01000048">
    <property type="protein sequence ID" value="KAB2587156.1"/>
    <property type="molecule type" value="Genomic_DNA"/>
</dbReference>
<dbReference type="AlphaFoldDB" id="A0A5N5E9X8"/>
<reference evidence="3 4" key="1">
    <citation type="journal article" date="2017" name="Poromechanics V (2013)">
        <title>Genomic Characterization of the Arsenic-Tolerant Actinobacterium, &lt;i&gt;Rhodococcus erythropolis&lt;/i&gt; S43.</title>
        <authorList>
            <person name="Retamal-Morales G."/>
            <person name="Mehnert M."/>
            <person name="Schwabe R."/>
            <person name="Tischler D."/>
            <person name="Schloemann M."/>
            <person name="Levican G.J."/>
        </authorList>
    </citation>
    <scope>NUCLEOTIDE SEQUENCE [LARGE SCALE GENOMIC DNA]</scope>
    <source>
        <strain evidence="3 4">S43</strain>
    </source>
</reference>
<keyword evidence="1 3" id="KW-0808">Transferase</keyword>
<dbReference type="Proteomes" id="UP000325576">
    <property type="component" value="Unassembled WGS sequence"/>
</dbReference>
<dbReference type="InterPro" id="IPR001296">
    <property type="entry name" value="Glyco_trans_1"/>
</dbReference>
<dbReference type="PANTHER" id="PTHR45947:SF13">
    <property type="entry name" value="TRANSFERASE"/>
    <property type="match status" value="1"/>
</dbReference>
<name>A0A5N5E9X8_RHOER</name>
<evidence type="ECO:0000313" key="4">
    <source>
        <dbReference type="Proteomes" id="UP000325576"/>
    </source>
</evidence>
<dbReference type="GO" id="GO:0016757">
    <property type="term" value="F:glycosyltransferase activity"/>
    <property type="evidence" value="ECO:0007669"/>
    <property type="project" value="InterPro"/>
</dbReference>
<gene>
    <name evidence="3" type="ORF">BS297_01545</name>
</gene>
<feature type="domain" description="Glycosyl transferase family 1" evidence="2">
    <location>
        <begin position="1"/>
        <end position="120"/>
    </location>
</feature>
<accession>A0A5N5E9X8</accession>
<evidence type="ECO:0000313" key="3">
    <source>
        <dbReference type="EMBL" id="KAB2587156.1"/>
    </source>
</evidence>
<dbReference type="SUPFAM" id="SSF53756">
    <property type="entry name" value="UDP-Glycosyltransferase/glycogen phosphorylase"/>
    <property type="match status" value="1"/>
</dbReference>
<evidence type="ECO:0000256" key="1">
    <source>
        <dbReference type="ARBA" id="ARBA00022679"/>
    </source>
</evidence>
<organism evidence="3 4">
    <name type="scientific">Rhodococcus erythropolis</name>
    <name type="common">Arthrobacter picolinophilus</name>
    <dbReference type="NCBI Taxonomy" id="1833"/>
    <lineage>
        <taxon>Bacteria</taxon>
        <taxon>Bacillati</taxon>
        <taxon>Actinomycetota</taxon>
        <taxon>Actinomycetes</taxon>
        <taxon>Mycobacteriales</taxon>
        <taxon>Nocardiaceae</taxon>
        <taxon>Rhodococcus</taxon>
        <taxon>Rhodococcus erythropolis group</taxon>
    </lineage>
</organism>
<proteinExistence type="predicted"/>
<dbReference type="CDD" id="cd03801">
    <property type="entry name" value="GT4_PimA-like"/>
    <property type="match status" value="1"/>
</dbReference>
<feature type="non-terminal residue" evidence="3">
    <location>
        <position position="1"/>
    </location>
</feature>